<evidence type="ECO:0000313" key="3">
    <source>
        <dbReference type="Proteomes" id="UP001147747"/>
    </source>
</evidence>
<dbReference type="SUPFAM" id="SSF50370">
    <property type="entry name" value="Ricin B-like lectins"/>
    <property type="match status" value="1"/>
</dbReference>
<dbReference type="EMBL" id="JAPZBU010000004">
    <property type="protein sequence ID" value="KAJ5408828.1"/>
    <property type="molecule type" value="Genomic_DNA"/>
</dbReference>
<keyword evidence="3" id="KW-1185">Reference proteome</keyword>
<dbReference type="RefSeq" id="XP_056493143.1">
    <property type="nucleotide sequence ID" value="XM_056627348.1"/>
</dbReference>
<dbReference type="OrthoDB" id="4490284at2759"/>
<evidence type="ECO:0000313" key="2">
    <source>
        <dbReference type="EMBL" id="KAJ5408828.1"/>
    </source>
</evidence>
<gene>
    <name evidence="2" type="ORF">N7509_002711</name>
</gene>
<keyword evidence="1" id="KW-0732">Signal</keyword>
<dbReference type="InterPro" id="IPR035992">
    <property type="entry name" value="Ricin_B-like_lectins"/>
</dbReference>
<evidence type="ECO:0008006" key="4">
    <source>
        <dbReference type="Google" id="ProtNLM"/>
    </source>
</evidence>
<feature type="signal peptide" evidence="1">
    <location>
        <begin position="1"/>
        <end position="19"/>
    </location>
</feature>
<sequence length="152" mass="16767">MKTFVALGALVALCHSAFGLDEGAYTIGSASLQSNKILSVNEEDGKTLSFSPDNNDGSQAWRFTRVEFDNQRDFLINSTFSGGYINCGEQRDSPCVLGDEPQIFTAELVGDNSYELVSQPSGYFLRADGEKLQIAEWDQSPDEQFVLTQVDY</sequence>
<dbReference type="GeneID" id="81366328"/>
<accession>A0A9W9W9I5</accession>
<evidence type="ECO:0000256" key="1">
    <source>
        <dbReference type="SAM" id="SignalP"/>
    </source>
</evidence>
<dbReference type="Proteomes" id="UP001147747">
    <property type="component" value="Unassembled WGS sequence"/>
</dbReference>
<protein>
    <recommendedName>
        <fullName evidence="4">Ricin B lectin domain-containing protein</fullName>
    </recommendedName>
</protein>
<comment type="caution">
    <text evidence="2">The sequence shown here is derived from an EMBL/GenBank/DDBJ whole genome shotgun (WGS) entry which is preliminary data.</text>
</comment>
<reference evidence="2" key="2">
    <citation type="journal article" date="2023" name="IMA Fungus">
        <title>Comparative genomic study of the Penicillium genus elucidates a diverse pangenome and 15 lateral gene transfer events.</title>
        <authorList>
            <person name="Petersen C."/>
            <person name="Sorensen T."/>
            <person name="Nielsen M.R."/>
            <person name="Sondergaard T.E."/>
            <person name="Sorensen J.L."/>
            <person name="Fitzpatrick D.A."/>
            <person name="Frisvad J.C."/>
            <person name="Nielsen K.L."/>
        </authorList>
    </citation>
    <scope>NUCLEOTIDE SEQUENCE</scope>
    <source>
        <strain evidence="2">IBT 29677</strain>
    </source>
</reference>
<feature type="chain" id="PRO_5040835109" description="Ricin B lectin domain-containing protein" evidence="1">
    <location>
        <begin position="20"/>
        <end position="152"/>
    </location>
</feature>
<name>A0A9W9W9I5_9EURO</name>
<organism evidence="2 3">
    <name type="scientific">Penicillium cosmopolitanum</name>
    <dbReference type="NCBI Taxonomy" id="1131564"/>
    <lineage>
        <taxon>Eukaryota</taxon>
        <taxon>Fungi</taxon>
        <taxon>Dikarya</taxon>
        <taxon>Ascomycota</taxon>
        <taxon>Pezizomycotina</taxon>
        <taxon>Eurotiomycetes</taxon>
        <taxon>Eurotiomycetidae</taxon>
        <taxon>Eurotiales</taxon>
        <taxon>Aspergillaceae</taxon>
        <taxon>Penicillium</taxon>
    </lineage>
</organism>
<proteinExistence type="predicted"/>
<dbReference type="CDD" id="cd00161">
    <property type="entry name" value="beta-trefoil_Ricin-like"/>
    <property type="match status" value="1"/>
</dbReference>
<dbReference type="AlphaFoldDB" id="A0A9W9W9I5"/>
<reference evidence="2" key="1">
    <citation type="submission" date="2022-12" db="EMBL/GenBank/DDBJ databases">
        <authorList>
            <person name="Petersen C."/>
        </authorList>
    </citation>
    <scope>NUCLEOTIDE SEQUENCE</scope>
    <source>
        <strain evidence="2">IBT 29677</strain>
    </source>
</reference>
<dbReference type="Gene3D" id="2.80.10.50">
    <property type="match status" value="1"/>
</dbReference>